<evidence type="ECO:0000313" key="1">
    <source>
        <dbReference type="EMBL" id="OHT15859.1"/>
    </source>
</evidence>
<reference evidence="1" key="1">
    <citation type="submission" date="2016-10" db="EMBL/GenBank/DDBJ databases">
        <authorList>
            <person name="Benchimol M."/>
            <person name="Almeida L.G."/>
            <person name="Vasconcelos A.T."/>
            <person name="Perreira-Neves A."/>
            <person name="Rosa I.A."/>
            <person name="Tasca T."/>
            <person name="Bogo M.R."/>
            <person name="de Souza W."/>
        </authorList>
    </citation>
    <scope>NUCLEOTIDE SEQUENCE [LARGE SCALE GENOMIC DNA]</scope>
    <source>
        <strain evidence="1">K</strain>
    </source>
</reference>
<dbReference type="VEuPathDB" id="TrichDB:TRFO_13685"/>
<name>A0A1J4KX81_9EUKA</name>
<comment type="caution">
    <text evidence="1">The sequence shown here is derived from an EMBL/GenBank/DDBJ whole genome shotgun (WGS) entry which is preliminary data.</text>
</comment>
<dbReference type="EMBL" id="MLAK01000176">
    <property type="protein sequence ID" value="OHT15859.1"/>
    <property type="molecule type" value="Genomic_DNA"/>
</dbReference>
<sequence>MSDKVSPEQKAVINSWESAAQVNSKWCINEPKNNLQSLEAFGNIYSPIDITNPIPPLIIQFQLTWNPKDGFILSLPQYTHLINNPSKFRNNDLLFYDDQIGQICFKIPDSIKNGISVEAVMEYVLNSMNKQNFRIWKSFSDELFKEKR</sequence>
<dbReference type="AlphaFoldDB" id="A0A1J4KX81"/>
<evidence type="ECO:0000313" key="2">
    <source>
        <dbReference type="Proteomes" id="UP000179807"/>
    </source>
</evidence>
<proteinExistence type="predicted"/>
<dbReference type="Proteomes" id="UP000179807">
    <property type="component" value="Unassembled WGS sequence"/>
</dbReference>
<dbReference type="RefSeq" id="XP_068368995.1">
    <property type="nucleotide sequence ID" value="XM_068497390.1"/>
</dbReference>
<organism evidence="1 2">
    <name type="scientific">Tritrichomonas foetus</name>
    <dbReference type="NCBI Taxonomy" id="1144522"/>
    <lineage>
        <taxon>Eukaryota</taxon>
        <taxon>Metamonada</taxon>
        <taxon>Parabasalia</taxon>
        <taxon>Tritrichomonadida</taxon>
        <taxon>Tritrichomonadidae</taxon>
        <taxon>Tritrichomonas</taxon>
    </lineage>
</organism>
<dbReference type="GeneID" id="94832094"/>
<gene>
    <name evidence="1" type="ORF">TRFO_13685</name>
</gene>
<protein>
    <submittedName>
        <fullName evidence="1">Uncharacterized protein</fullName>
    </submittedName>
</protein>
<accession>A0A1J4KX81</accession>
<keyword evidence="2" id="KW-1185">Reference proteome</keyword>